<sequence>MIATRDTSYLIVADGKHPNDTAICLDAVTRYGILFRESPRGLTDQYLSAAAAALMRDVAPLRSATPGLRPS</sequence>
<comment type="caution">
    <text evidence="1">The sequence shown here is derived from an EMBL/GenBank/DDBJ whole genome shotgun (WGS) entry which is preliminary data.</text>
</comment>
<dbReference type="EMBL" id="JACHMF010000001">
    <property type="protein sequence ID" value="MBB4693305.1"/>
    <property type="molecule type" value="Genomic_DNA"/>
</dbReference>
<dbReference type="RefSeq" id="WP_184951939.1">
    <property type="nucleotide sequence ID" value="NZ_BOMC01000080.1"/>
</dbReference>
<reference evidence="1 2" key="1">
    <citation type="submission" date="2020-08" db="EMBL/GenBank/DDBJ databases">
        <title>Sequencing the genomes of 1000 actinobacteria strains.</title>
        <authorList>
            <person name="Klenk H.-P."/>
        </authorList>
    </citation>
    <scope>NUCLEOTIDE SEQUENCE [LARGE SCALE GENOMIC DNA]</scope>
    <source>
        <strain evidence="1 2">DSM 45518</strain>
    </source>
</reference>
<dbReference type="Proteomes" id="UP000542742">
    <property type="component" value="Unassembled WGS sequence"/>
</dbReference>
<name>A0A7W7CTX9_9ACTN</name>
<gene>
    <name evidence="1" type="ORF">BKA14_003453</name>
</gene>
<proteinExistence type="predicted"/>
<keyword evidence="2" id="KW-1185">Reference proteome</keyword>
<accession>A0A7W7CTX9</accession>
<dbReference type="AlphaFoldDB" id="A0A7W7CTX9"/>
<evidence type="ECO:0000313" key="2">
    <source>
        <dbReference type="Proteomes" id="UP000542742"/>
    </source>
</evidence>
<evidence type="ECO:0000313" key="1">
    <source>
        <dbReference type="EMBL" id="MBB4693305.1"/>
    </source>
</evidence>
<organism evidence="1 2">
    <name type="scientific">Paractinoplanes abujensis</name>
    <dbReference type="NCBI Taxonomy" id="882441"/>
    <lineage>
        <taxon>Bacteria</taxon>
        <taxon>Bacillati</taxon>
        <taxon>Actinomycetota</taxon>
        <taxon>Actinomycetes</taxon>
        <taxon>Micromonosporales</taxon>
        <taxon>Micromonosporaceae</taxon>
        <taxon>Paractinoplanes</taxon>
    </lineage>
</organism>
<protein>
    <submittedName>
        <fullName evidence="1">Uncharacterized protein</fullName>
    </submittedName>
</protein>